<evidence type="ECO:0000313" key="9">
    <source>
        <dbReference type="EMBL" id="AHV95170.1"/>
    </source>
</evidence>
<dbReference type="PANTHER" id="PTHR23501:SF197">
    <property type="entry name" value="COMD"/>
    <property type="match status" value="1"/>
</dbReference>
<evidence type="ECO:0000256" key="6">
    <source>
        <dbReference type="ARBA" id="ARBA00023136"/>
    </source>
</evidence>
<evidence type="ECO:0000256" key="2">
    <source>
        <dbReference type="ARBA" id="ARBA00022448"/>
    </source>
</evidence>
<dbReference type="PATRIC" id="fig|1268072.3.peg.246"/>
<feature type="domain" description="Major facilitator superfamily (MFS) profile" evidence="8">
    <location>
        <begin position="53"/>
        <end position="531"/>
    </location>
</feature>
<dbReference type="KEGG" id="psab:PSAB_01160"/>
<dbReference type="FunFam" id="1.20.1720.10:FF:000004">
    <property type="entry name" value="EmrB/QacA family drug resistance transporter"/>
    <property type="match status" value="1"/>
</dbReference>
<feature type="transmembrane region" description="Helical" evidence="7">
    <location>
        <begin position="307"/>
        <end position="331"/>
    </location>
</feature>
<dbReference type="EMBL" id="CP004078">
    <property type="protein sequence ID" value="AHV95170.1"/>
    <property type="molecule type" value="Genomic_DNA"/>
</dbReference>
<evidence type="ECO:0000313" key="10">
    <source>
        <dbReference type="Proteomes" id="UP000019772"/>
    </source>
</evidence>
<feature type="transmembrane region" description="Helical" evidence="7">
    <location>
        <begin position="118"/>
        <end position="136"/>
    </location>
</feature>
<dbReference type="InterPro" id="IPR011701">
    <property type="entry name" value="MFS"/>
</dbReference>
<reference evidence="9 10" key="1">
    <citation type="journal article" date="2014" name="PLoS Genet.">
        <title>Comparative Genomic Analysis of N2-Fixing and Non-N2-Fixing Paenibacillus spp.: Organization, Evolution and Expression of the Nitrogen Fixation Genes.</title>
        <authorList>
            <person name="Xie J.B."/>
            <person name="Du Z."/>
            <person name="Bai L."/>
            <person name="Tian C."/>
            <person name="Zhang Y."/>
            <person name="Xie J.Y."/>
            <person name="Wang T."/>
            <person name="Liu X."/>
            <person name="Chen X."/>
            <person name="Cheng Q."/>
            <person name="Chen S."/>
            <person name="Li J."/>
        </authorList>
    </citation>
    <scope>NUCLEOTIDE SEQUENCE [LARGE SCALE GENOMIC DNA]</scope>
    <source>
        <strain evidence="9 10">T27</strain>
    </source>
</reference>
<dbReference type="PRINTS" id="PR01036">
    <property type="entry name" value="TCRTETB"/>
</dbReference>
<dbReference type="SUPFAM" id="SSF103473">
    <property type="entry name" value="MFS general substrate transporter"/>
    <property type="match status" value="1"/>
</dbReference>
<dbReference type="PROSITE" id="PS00216">
    <property type="entry name" value="SUGAR_TRANSPORT_1"/>
    <property type="match status" value="1"/>
</dbReference>
<keyword evidence="10" id="KW-1185">Reference proteome</keyword>
<dbReference type="HOGENOM" id="CLU_000960_22_3_9"/>
<dbReference type="InterPro" id="IPR036259">
    <property type="entry name" value="MFS_trans_sf"/>
</dbReference>
<comment type="subcellular location">
    <subcellularLocation>
        <location evidence="1">Cell membrane</location>
        <topology evidence="1">Multi-pass membrane protein</topology>
    </subcellularLocation>
</comment>
<feature type="transmembrane region" description="Helical" evidence="7">
    <location>
        <begin position="51"/>
        <end position="79"/>
    </location>
</feature>
<evidence type="ECO:0000256" key="7">
    <source>
        <dbReference type="SAM" id="Phobius"/>
    </source>
</evidence>
<dbReference type="InterPro" id="IPR020846">
    <property type="entry name" value="MFS_dom"/>
</dbReference>
<accession>X4ZEE1</accession>
<dbReference type="Pfam" id="PF07690">
    <property type="entry name" value="MFS_1"/>
    <property type="match status" value="1"/>
</dbReference>
<dbReference type="PANTHER" id="PTHR23501">
    <property type="entry name" value="MAJOR FACILITATOR SUPERFAMILY"/>
    <property type="match status" value="1"/>
</dbReference>
<gene>
    <name evidence="9" type="ORF">PSAB_01160</name>
</gene>
<dbReference type="InterPro" id="IPR005829">
    <property type="entry name" value="Sugar_transporter_CS"/>
</dbReference>
<keyword evidence="6 7" id="KW-0472">Membrane</keyword>
<feature type="transmembrane region" description="Helical" evidence="7">
    <location>
        <begin position="373"/>
        <end position="391"/>
    </location>
</feature>
<keyword evidence="2" id="KW-0813">Transport</keyword>
<feature type="transmembrane region" description="Helical" evidence="7">
    <location>
        <begin position="85"/>
        <end position="106"/>
    </location>
</feature>
<feature type="transmembrane region" description="Helical" evidence="7">
    <location>
        <begin position="148"/>
        <end position="168"/>
    </location>
</feature>
<evidence type="ECO:0000256" key="4">
    <source>
        <dbReference type="ARBA" id="ARBA00022692"/>
    </source>
</evidence>
<dbReference type="PROSITE" id="PS00217">
    <property type="entry name" value="SUGAR_TRANSPORT_2"/>
    <property type="match status" value="1"/>
</dbReference>
<dbReference type="PROSITE" id="PS50850">
    <property type="entry name" value="MFS"/>
    <property type="match status" value="1"/>
</dbReference>
<feature type="transmembrane region" description="Helical" evidence="7">
    <location>
        <begin position="504"/>
        <end position="526"/>
    </location>
</feature>
<proteinExistence type="predicted"/>
<dbReference type="eggNOG" id="COG0477">
    <property type="taxonomic scope" value="Bacteria"/>
</dbReference>
<feature type="transmembrane region" description="Helical" evidence="7">
    <location>
        <begin position="239"/>
        <end position="259"/>
    </location>
</feature>
<feature type="transmembrane region" description="Helical" evidence="7">
    <location>
        <begin position="180"/>
        <end position="200"/>
    </location>
</feature>
<evidence type="ECO:0000256" key="5">
    <source>
        <dbReference type="ARBA" id="ARBA00022989"/>
    </source>
</evidence>
<dbReference type="Gene3D" id="1.20.1250.20">
    <property type="entry name" value="MFS general substrate transporter like domains"/>
    <property type="match status" value="1"/>
</dbReference>
<dbReference type="STRING" id="1268072.PSAB_01160"/>
<dbReference type="Gene3D" id="1.20.1720.10">
    <property type="entry name" value="Multidrug resistance protein D"/>
    <property type="match status" value="1"/>
</dbReference>
<dbReference type="Pfam" id="PF13347">
    <property type="entry name" value="MFS_2"/>
    <property type="match status" value="1"/>
</dbReference>
<dbReference type="CDD" id="cd17502">
    <property type="entry name" value="MFS_Azr1_MDR_like"/>
    <property type="match status" value="1"/>
</dbReference>
<evidence type="ECO:0000259" key="8">
    <source>
        <dbReference type="PROSITE" id="PS50850"/>
    </source>
</evidence>
<sequence length="550" mass="59161">MLRAKQGNGKPFKFRLQSCCNLVKDSLHARPFFLFEVSPIQTNALGNNNKYLVLAALMIGLIFTELDETIVATAMPTIIRELHGLALYGWVAGIYMLAVTMFMPILGKLADLYGRKRVYLSCMALFIGGSIVSGFAQSMTMLLVGRGIQGVGAGGLMPLALVIIGEIFPLEQRAKIQSLAGPMMIIPQLLGPTLGGYIVGQFSWHWVFLINLPVGVLSALLLAKGLNESRSEEKRAIDWAGAGTLMLALLSLLLAPVLIDNQGYGWFSPVIMGLLAVSALLIALFINIERRAEEPVIPMHLFKNRNVVVLSILVFILMLGIMGGIALFPFFSQNVMGLTPTASGYLSLAFMAGVIPASIVFGSLITRVAYRNLFILFFTLPIAGFFLLSRIGIHTGVLYIIVCFVILGVGMGAMFGGNTLIVQESVDKKHSGIALSTVQLFQSLGATIGLSVFGSLLSGHISRGVAPLSSQLPPGTSENLAAGGIPAGISPQLLTEVKTVFAQAFQNVFSISLIFVILTFFICWFLKKEVLSPKKEDTAETIAGTIPETL</sequence>
<feature type="transmembrane region" description="Helical" evidence="7">
    <location>
        <begin position="433"/>
        <end position="457"/>
    </location>
</feature>
<evidence type="ECO:0000256" key="1">
    <source>
        <dbReference type="ARBA" id="ARBA00004651"/>
    </source>
</evidence>
<feature type="transmembrane region" description="Helical" evidence="7">
    <location>
        <begin position="265"/>
        <end position="286"/>
    </location>
</feature>
<name>X4ZEE1_9BACL</name>
<dbReference type="AlphaFoldDB" id="X4ZEE1"/>
<keyword evidence="5 7" id="KW-1133">Transmembrane helix</keyword>
<feature type="transmembrane region" description="Helical" evidence="7">
    <location>
        <begin position="397"/>
        <end position="421"/>
    </location>
</feature>
<dbReference type="GO" id="GO:0022857">
    <property type="term" value="F:transmembrane transporter activity"/>
    <property type="evidence" value="ECO:0007669"/>
    <property type="project" value="InterPro"/>
</dbReference>
<evidence type="ECO:0000256" key="3">
    <source>
        <dbReference type="ARBA" id="ARBA00022475"/>
    </source>
</evidence>
<feature type="transmembrane region" description="Helical" evidence="7">
    <location>
        <begin position="206"/>
        <end position="227"/>
    </location>
</feature>
<keyword evidence="4 7" id="KW-0812">Transmembrane</keyword>
<dbReference type="Proteomes" id="UP000019772">
    <property type="component" value="Chromosome"/>
</dbReference>
<dbReference type="OrthoDB" id="9816041at2"/>
<organism evidence="9 10">
    <name type="scientific">Paenibacillus sabinae T27</name>
    <dbReference type="NCBI Taxonomy" id="1268072"/>
    <lineage>
        <taxon>Bacteria</taxon>
        <taxon>Bacillati</taxon>
        <taxon>Bacillota</taxon>
        <taxon>Bacilli</taxon>
        <taxon>Bacillales</taxon>
        <taxon>Paenibacillaceae</taxon>
        <taxon>Paenibacillus</taxon>
    </lineage>
</organism>
<dbReference type="GO" id="GO:0005886">
    <property type="term" value="C:plasma membrane"/>
    <property type="evidence" value="ECO:0007669"/>
    <property type="project" value="UniProtKB-SubCell"/>
</dbReference>
<protein>
    <submittedName>
        <fullName evidence="9">EmrB/QacA subfamily drug resistance transporter</fullName>
    </submittedName>
</protein>
<feature type="transmembrane region" description="Helical" evidence="7">
    <location>
        <begin position="343"/>
        <end position="366"/>
    </location>
</feature>
<keyword evidence="3" id="KW-1003">Cell membrane</keyword>